<name>A0A1G8BXT7_9PSED</name>
<reference evidence="5" key="1">
    <citation type="submission" date="2016-10" db="EMBL/GenBank/DDBJ databases">
        <authorList>
            <person name="Varghese N."/>
            <person name="Submissions S."/>
        </authorList>
    </citation>
    <scope>NUCLEOTIDE SEQUENCE [LARGE SCALE GENOMIC DNA]</scope>
    <source>
        <strain evidence="5">CCM 7469</strain>
    </source>
</reference>
<evidence type="ECO:0000259" key="3">
    <source>
        <dbReference type="PROSITE" id="PS50234"/>
    </source>
</evidence>
<dbReference type="RefSeq" id="WP_090260071.1">
    <property type="nucleotide sequence ID" value="NZ_FNDS01000001.1"/>
</dbReference>
<evidence type="ECO:0000313" key="4">
    <source>
        <dbReference type="EMBL" id="SDH38041.1"/>
    </source>
</evidence>
<evidence type="ECO:0000313" key="5">
    <source>
        <dbReference type="Proteomes" id="UP000199636"/>
    </source>
</evidence>
<accession>A0A1G8BXT7</accession>
<dbReference type="Gene3D" id="3.40.50.410">
    <property type="entry name" value="von Willebrand factor, type A domain"/>
    <property type="match status" value="1"/>
</dbReference>
<evidence type="ECO:0000256" key="1">
    <source>
        <dbReference type="SAM" id="MobiDB-lite"/>
    </source>
</evidence>
<keyword evidence="2" id="KW-0732">Signal</keyword>
<evidence type="ECO:0000256" key="2">
    <source>
        <dbReference type="SAM" id="SignalP"/>
    </source>
</evidence>
<sequence>MNAQRKSGPVRRLFALCALLLLQGVAQADDIDLFVGTPPNSTDAPNVLIVLDNTANWNTPFTNEIAALSSVISGLQASKFRVGLMMFTETGKGNSGNDGAYVRAAIRLFDSATKTKYQALVNSLDSNADKSNGGKVSKAMEEAWLYFSAGAPYAGNNKAKTDYLGNASGTTASNAVYALSGNALSAVDGSPYNNPIVTGCAKNFIIYISNGAAQDNTSDITQATAALAAAGGSTTTIPISPSGSQDNMADEWARFMKKSSLGITTYTVDINKVTTGQGPGWTALLESMANVSSGKYFDVSATGTQIADALNSIFSEIQAVNSVFAAVSLPVSVNTQSTYLNQVFVGMFRPDQDSFPRWAGNLKQYKLGMVNGVLKTLDADGNSAINSATGFITECARSFWTPSTLDSYWAFKPQGSCLTVANSDASNYPDGNIVEKGAQAYRLRSASSRTMKTCDPTTCTSLTSFNTANTAVTQALLGAADSTERGDIINWAVGADNLDENLNANLTETRSSVHGDVVHSRPVALNYGTSSAPQIVVFYGGNDGLLHAVNGNRTTAYGSFAAGSELWSFMPPEFYPSIKRLRDNNVTISFPGHTTGSPTPQPKAYGMDGSVSAVRQGTTSWIYATMRRGGRALYAFDVTTPASPTLKWKLGCPNQGNDTGCSTGFSGIGQTWSTPVAVKSSGYHAGANTMLIMGGGYDACEDADPNTCTSSSKGNKIYLIDADTGALLQTLSTTRGVVGDVVMVTDSTGMAVWGYAADTGGNIYRISGIDANTAIGSTAPGSWTITKIASLGCDTVSTCSANRKFLFGPDIALDNGQYVLMLGSGDREKPLLSYTSAASVANRFYVVRDKPTDSAWLTAENGTCGANLICNASLLPITTTATPTTTQLAAYPKGWYLGLASTEQVVTSSILTYGTITFSTHQPAVASSTSCTSLGTARSYNISYLNAAGVNGDRFGVISGGGLPPSPVAGMVTLDDGSTVPFIIGANPASPLEAGTPPPPPGSKQPKSWVYWNIER</sequence>
<dbReference type="InterPro" id="IPR002035">
    <property type="entry name" value="VWF_A"/>
</dbReference>
<gene>
    <name evidence="4" type="ORF">SAMN05216272_101287</name>
</gene>
<dbReference type="PROSITE" id="PS50234">
    <property type="entry name" value="VWFA"/>
    <property type="match status" value="1"/>
</dbReference>
<dbReference type="OrthoDB" id="7156875at2"/>
<feature type="domain" description="VWFA" evidence="3">
    <location>
        <begin position="46"/>
        <end position="317"/>
    </location>
</feature>
<feature type="chain" id="PRO_5011764247" evidence="2">
    <location>
        <begin position="29"/>
        <end position="1016"/>
    </location>
</feature>
<proteinExistence type="predicted"/>
<organism evidence="4 5">
    <name type="scientific">Pseudomonas panipatensis</name>
    <dbReference type="NCBI Taxonomy" id="428992"/>
    <lineage>
        <taxon>Bacteria</taxon>
        <taxon>Pseudomonadati</taxon>
        <taxon>Pseudomonadota</taxon>
        <taxon>Gammaproteobacteria</taxon>
        <taxon>Pseudomonadales</taxon>
        <taxon>Pseudomonadaceae</taxon>
        <taxon>Pseudomonas</taxon>
    </lineage>
</organism>
<dbReference type="InterPro" id="IPR036465">
    <property type="entry name" value="vWFA_dom_sf"/>
</dbReference>
<protein>
    <submittedName>
        <fullName evidence="4">Type IV pilus assembly protein PilY1</fullName>
    </submittedName>
</protein>
<feature type="region of interest" description="Disordered" evidence="1">
    <location>
        <begin position="988"/>
        <end position="1008"/>
    </location>
</feature>
<dbReference type="STRING" id="428992.SAMN05216272_101287"/>
<dbReference type="SUPFAM" id="SSF53300">
    <property type="entry name" value="vWA-like"/>
    <property type="match status" value="1"/>
</dbReference>
<dbReference type="Proteomes" id="UP000199636">
    <property type="component" value="Unassembled WGS sequence"/>
</dbReference>
<keyword evidence="5" id="KW-1185">Reference proteome</keyword>
<dbReference type="EMBL" id="FNDS01000001">
    <property type="protein sequence ID" value="SDH38041.1"/>
    <property type="molecule type" value="Genomic_DNA"/>
</dbReference>
<feature type="signal peptide" evidence="2">
    <location>
        <begin position="1"/>
        <end position="28"/>
    </location>
</feature>
<dbReference type="AlphaFoldDB" id="A0A1G8BXT7"/>